<keyword evidence="5" id="KW-0812">Transmembrane</keyword>
<keyword evidence="8" id="KW-1185">Reference proteome</keyword>
<dbReference type="Proteomes" id="UP000245119">
    <property type="component" value="Linkage Group LG6"/>
</dbReference>
<evidence type="ECO:0000259" key="6">
    <source>
        <dbReference type="Pfam" id="PF00229"/>
    </source>
</evidence>
<organism evidence="7 8">
    <name type="scientific">Pomacea canaliculata</name>
    <name type="common">Golden apple snail</name>
    <dbReference type="NCBI Taxonomy" id="400727"/>
    <lineage>
        <taxon>Eukaryota</taxon>
        <taxon>Metazoa</taxon>
        <taxon>Spiralia</taxon>
        <taxon>Lophotrochozoa</taxon>
        <taxon>Mollusca</taxon>
        <taxon>Gastropoda</taxon>
        <taxon>Caenogastropoda</taxon>
        <taxon>Architaenioglossa</taxon>
        <taxon>Ampullarioidea</taxon>
        <taxon>Ampullariidae</taxon>
        <taxon>Pomacea</taxon>
    </lineage>
</organism>
<comment type="similarity">
    <text evidence="2">Belongs to the tumor necrosis factor family.</text>
</comment>
<feature type="domain" description="THD" evidence="6">
    <location>
        <begin position="197"/>
        <end position="251"/>
    </location>
</feature>
<dbReference type="Gene3D" id="2.60.120.40">
    <property type="match status" value="1"/>
</dbReference>
<name>A0A2T7P5K7_POMCA</name>
<protein>
    <recommendedName>
        <fullName evidence="6">THD domain-containing protein</fullName>
    </recommendedName>
</protein>
<dbReference type="GO" id="GO:0005125">
    <property type="term" value="F:cytokine activity"/>
    <property type="evidence" value="ECO:0007669"/>
    <property type="project" value="UniProtKB-KW"/>
</dbReference>
<dbReference type="GO" id="GO:0006955">
    <property type="term" value="P:immune response"/>
    <property type="evidence" value="ECO:0007669"/>
    <property type="project" value="InterPro"/>
</dbReference>
<proteinExistence type="inferred from homology"/>
<evidence type="ECO:0000313" key="7">
    <source>
        <dbReference type="EMBL" id="PVD28704.1"/>
    </source>
</evidence>
<evidence type="ECO:0000256" key="3">
    <source>
        <dbReference type="ARBA" id="ARBA00022514"/>
    </source>
</evidence>
<sequence length="296" mass="32598">MKTRLSSESSMDSTTSGDSTYAVRVEEELLVKGGGFPDRRQTQTRGRRRKLVVVTVISLVLSVISILAVLLVGAFVFFNDSELIHGDLQAQVSVSDEVCLPCVQLNSDPVSDTDSSLLDVLEVRRDDNSDLTVCCARTNAQFAALLKLIIQRQQTIKKLADSLEPAGGQNPASTNDTSAVSAHLLFKAGTGKEEIQQWKAPDGHGLSHVRPGLTFYDNTIYVITSGMYYVYCQILYQVDTTTGVVSSYVYRESLMNPMMSGIVLKTRHTKYVQQTDHHASYPSQILAKQLLKASKQ</sequence>
<evidence type="ECO:0000256" key="4">
    <source>
        <dbReference type="ARBA" id="ARBA00023136"/>
    </source>
</evidence>
<gene>
    <name evidence="7" type="ORF">C0Q70_11298</name>
</gene>
<dbReference type="InterPro" id="IPR008983">
    <property type="entry name" value="Tumour_necrosis_fac-like_dom"/>
</dbReference>
<comment type="subcellular location">
    <subcellularLocation>
        <location evidence="1">Membrane</location>
    </subcellularLocation>
</comment>
<dbReference type="InterPro" id="IPR006052">
    <property type="entry name" value="TNF_dom"/>
</dbReference>
<dbReference type="GO" id="GO:0005164">
    <property type="term" value="F:tumor necrosis factor receptor binding"/>
    <property type="evidence" value="ECO:0007669"/>
    <property type="project" value="InterPro"/>
</dbReference>
<dbReference type="Pfam" id="PF00229">
    <property type="entry name" value="TNF"/>
    <property type="match status" value="1"/>
</dbReference>
<dbReference type="GO" id="GO:0016020">
    <property type="term" value="C:membrane"/>
    <property type="evidence" value="ECO:0007669"/>
    <property type="project" value="UniProtKB-SubCell"/>
</dbReference>
<accession>A0A2T7P5K7</accession>
<dbReference type="EMBL" id="PZQS01000006">
    <property type="protein sequence ID" value="PVD28704.1"/>
    <property type="molecule type" value="Genomic_DNA"/>
</dbReference>
<dbReference type="PANTHER" id="PTHR11471:SF13">
    <property type="entry name" value="TNF FAMILY PROFILE DOMAIN-CONTAINING PROTEIN"/>
    <property type="match status" value="1"/>
</dbReference>
<keyword evidence="5" id="KW-1133">Transmembrane helix</keyword>
<keyword evidence="4 5" id="KW-0472">Membrane</keyword>
<evidence type="ECO:0000256" key="1">
    <source>
        <dbReference type="ARBA" id="ARBA00004370"/>
    </source>
</evidence>
<dbReference type="GO" id="GO:0005615">
    <property type="term" value="C:extracellular space"/>
    <property type="evidence" value="ECO:0007669"/>
    <property type="project" value="UniProtKB-KW"/>
</dbReference>
<reference evidence="7 8" key="1">
    <citation type="submission" date="2018-04" db="EMBL/GenBank/DDBJ databases">
        <title>The genome of golden apple snail Pomacea canaliculata provides insight into stress tolerance and invasive adaptation.</title>
        <authorList>
            <person name="Liu C."/>
            <person name="Liu B."/>
            <person name="Ren Y."/>
            <person name="Zhang Y."/>
            <person name="Wang H."/>
            <person name="Li S."/>
            <person name="Jiang F."/>
            <person name="Yin L."/>
            <person name="Zhang G."/>
            <person name="Qian W."/>
            <person name="Fan W."/>
        </authorList>
    </citation>
    <scope>NUCLEOTIDE SEQUENCE [LARGE SCALE GENOMIC DNA]</scope>
    <source>
        <strain evidence="7">SZHN2017</strain>
        <tissue evidence="7">Muscle</tissue>
    </source>
</reference>
<dbReference type="PANTHER" id="PTHR11471">
    <property type="entry name" value="TUMOR NECROSIS FACTOR FAMILY MEMBER"/>
    <property type="match status" value="1"/>
</dbReference>
<evidence type="ECO:0000313" key="8">
    <source>
        <dbReference type="Proteomes" id="UP000245119"/>
    </source>
</evidence>
<feature type="transmembrane region" description="Helical" evidence="5">
    <location>
        <begin position="51"/>
        <end position="78"/>
    </location>
</feature>
<dbReference type="SUPFAM" id="SSF49842">
    <property type="entry name" value="TNF-like"/>
    <property type="match status" value="1"/>
</dbReference>
<keyword evidence="3" id="KW-0202">Cytokine</keyword>
<dbReference type="AlphaFoldDB" id="A0A2T7P5K7"/>
<evidence type="ECO:0000256" key="2">
    <source>
        <dbReference type="ARBA" id="ARBA00008670"/>
    </source>
</evidence>
<comment type="caution">
    <text evidence="7">The sequence shown here is derived from an EMBL/GenBank/DDBJ whole genome shotgun (WGS) entry which is preliminary data.</text>
</comment>
<evidence type="ECO:0000256" key="5">
    <source>
        <dbReference type="SAM" id="Phobius"/>
    </source>
</evidence>
<dbReference type="OrthoDB" id="6152797at2759"/>